<keyword evidence="4" id="KW-1185">Reference proteome</keyword>
<dbReference type="Pfam" id="PF16486">
    <property type="entry name" value="ArgoN"/>
    <property type="match status" value="1"/>
</dbReference>
<name>A0A4S4KC05_9APHY</name>
<dbReference type="InterPro" id="IPR003100">
    <property type="entry name" value="PAZ_dom"/>
</dbReference>
<sequence>MSNQPSRGRGHASGRAAPHFLGGRNRGGPLRGRGGNRGGTPGNREWQGSGNTGSAAEVFNADVPAVLDARLASCDALIESFEKVPKTNEMPLRPNWGTEGQAIMLRANFFPLELPAKFTVYDYDVAITPKDKRLSSPLKARIFELLEGSSQYAPYVGYVAHDRSQRLVSAKMLPQPLSVDIPFLEEGEAMPRPNAQVYSVEFTFVRVLNEVEMKKYLNGSPSNRGDDIAPLLSALDLLVQKHASKAGVRVGSNRYFFPSMERYSLDLGIEACKGFFVSVRPTYKQLMVNINVCMAAFYVPGNLAEAMLAFNNRTGGMPAEFSNRLQVITRHLGYTKKYTVRQIMGTPASRTNFKYKGRKDMISVENYFKEKYPEITLRHAGTLPVIYVGKTQDGNDNYLPAEICEIPPNQAYRAILSADATSAMLKAASNSPAKNANSIVHEGLPLLGLGDRNETLANFGISVSQAMAVIPGRLLPPPQIVYKSGRPPVVNEGSWNLKGVGFHKPASMGNWAVLLIQAGFTEEFGGVDDPALHTFLEDFKTCCQTSGMIAPPGLPRIIVTPRLPSPQHAQSIIENTLADSVQPEQKPSFILVLLPDKSLYSGLKRLCDVRFGIHTVCMFVKKARDQKGQLQYFANVALKSMRWLNEKKTMFVGIDVTHPSPKSKKGAPSIAAVVASADDKFGQFPASLRLQTNRNVMKDAEEMTQELTEMLVERLVAYKKNVQALPTRVIVYRDGVSEGQYKLVLEKELPQILAAFDRFNTRDQPGTYRPSLSIVVCGKRHHARFPATSAEHTTQNGNTLPGTVVDKGVTDIYNFDFYLQAHKGLQGTVRPTHYTIVYDENRLDADTIQTGIHNTSYLYARATKAVSLVPPAYYADLACERARCYLGALLDSDDARSASSKGKSKGDQEAERMQVYEQAVKMWGNGVHDDLKNSMFYI</sequence>
<dbReference type="Proteomes" id="UP000309038">
    <property type="component" value="Unassembled WGS sequence"/>
</dbReference>
<proteinExistence type="predicted"/>
<dbReference type="PROSITE" id="PS50822">
    <property type="entry name" value="PIWI"/>
    <property type="match status" value="1"/>
</dbReference>
<dbReference type="InterPro" id="IPR032472">
    <property type="entry name" value="ArgoL2"/>
</dbReference>
<dbReference type="InterPro" id="IPR036085">
    <property type="entry name" value="PAZ_dom_sf"/>
</dbReference>
<comment type="caution">
    <text evidence="3">The sequence shown here is derived from an EMBL/GenBank/DDBJ whole genome shotgun (WGS) entry which is preliminary data.</text>
</comment>
<dbReference type="Gene3D" id="3.30.420.10">
    <property type="entry name" value="Ribonuclease H-like superfamily/Ribonuclease H"/>
    <property type="match status" value="1"/>
</dbReference>
<dbReference type="InterPro" id="IPR036397">
    <property type="entry name" value="RNaseH_sf"/>
</dbReference>
<dbReference type="InterPro" id="IPR032474">
    <property type="entry name" value="Argonaute_N"/>
</dbReference>
<dbReference type="SUPFAM" id="SSF101690">
    <property type="entry name" value="PAZ domain"/>
    <property type="match status" value="1"/>
</dbReference>
<feature type="region of interest" description="Disordered" evidence="1">
    <location>
        <begin position="1"/>
        <end position="53"/>
    </location>
</feature>
<evidence type="ECO:0000313" key="3">
    <source>
        <dbReference type="EMBL" id="THG95536.1"/>
    </source>
</evidence>
<protein>
    <recommendedName>
        <fullName evidence="2">Piwi domain-containing protein</fullName>
    </recommendedName>
</protein>
<gene>
    <name evidence="3" type="ORF">EW026_g6137</name>
</gene>
<dbReference type="SMART" id="SM00950">
    <property type="entry name" value="Piwi"/>
    <property type="match status" value="1"/>
</dbReference>
<dbReference type="Gene3D" id="3.40.50.2300">
    <property type="match status" value="1"/>
</dbReference>
<dbReference type="CDD" id="cd02846">
    <property type="entry name" value="PAZ_argonaute_like"/>
    <property type="match status" value="1"/>
</dbReference>
<dbReference type="Pfam" id="PF16488">
    <property type="entry name" value="ArgoL2"/>
    <property type="match status" value="1"/>
</dbReference>
<reference evidence="3 4" key="1">
    <citation type="submission" date="2019-02" db="EMBL/GenBank/DDBJ databases">
        <title>Genome sequencing of the rare red list fungi Phlebia centrifuga.</title>
        <authorList>
            <person name="Buettner E."/>
            <person name="Kellner H."/>
        </authorList>
    </citation>
    <scope>NUCLEOTIDE SEQUENCE [LARGE SCALE GENOMIC DNA]</scope>
    <source>
        <strain evidence="3 4">DSM 108282</strain>
    </source>
</reference>
<feature type="compositionally biased region" description="Gly residues" evidence="1">
    <location>
        <begin position="24"/>
        <end position="41"/>
    </location>
</feature>
<dbReference type="InterPro" id="IPR003165">
    <property type="entry name" value="Piwi"/>
</dbReference>
<dbReference type="AlphaFoldDB" id="A0A4S4KC05"/>
<dbReference type="Pfam" id="PF02170">
    <property type="entry name" value="PAZ"/>
    <property type="match status" value="1"/>
</dbReference>
<dbReference type="PANTHER" id="PTHR22891">
    <property type="entry name" value="EUKARYOTIC TRANSLATION INITIATION FACTOR 2C"/>
    <property type="match status" value="1"/>
</dbReference>
<organism evidence="3 4">
    <name type="scientific">Hermanssonia centrifuga</name>
    <dbReference type="NCBI Taxonomy" id="98765"/>
    <lineage>
        <taxon>Eukaryota</taxon>
        <taxon>Fungi</taxon>
        <taxon>Dikarya</taxon>
        <taxon>Basidiomycota</taxon>
        <taxon>Agaricomycotina</taxon>
        <taxon>Agaricomycetes</taxon>
        <taxon>Polyporales</taxon>
        <taxon>Meruliaceae</taxon>
        <taxon>Hermanssonia</taxon>
    </lineage>
</organism>
<dbReference type="CDD" id="cd04657">
    <property type="entry name" value="Piwi_ago-like"/>
    <property type="match status" value="1"/>
</dbReference>
<dbReference type="InterPro" id="IPR012337">
    <property type="entry name" value="RNaseH-like_sf"/>
</dbReference>
<dbReference type="GO" id="GO:0003723">
    <property type="term" value="F:RNA binding"/>
    <property type="evidence" value="ECO:0007669"/>
    <property type="project" value="InterPro"/>
</dbReference>
<dbReference type="EMBL" id="SGPJ01000312">
    <property type="protein sequence ID" value="THG95536.1"/>
    <property type="molecule type" value="Genomic_DNA"/>
</dbReference>
<dbReference type="InterPro" id="IPR014811">
    <property type="entry name" value="ArgoL1"/>
</dbReference>
<feature type="domain" description="Piwi" evidence="2">
    <location>
        <begin position="589"/>
        <end position="887"/>
    </location>
</feature>
<accession>A0A4S4KC05</accession>
<dbReference type="Pfam" id="PF02171">
    <property type="entry name" value="Piwi"/>
    <property type="match status" value="1"/>
</dbReference>
<evidence type="ECO:0000313" key="4">
    <source>
        <dbReference type="Proteomes" id="UP000309038"/>
    </source>
</evidence>
<evidence type="ECO:0000256" key="1">
    <source>
        <dbReference type="SAM" id="MobiDB-lite"/>
    </source>
</evidence>
<evidence type="ECO:0000259" key="2">
    <source>
        <dbReference type="PROSITE" id="PS50822"/>
    </source>
</evidence>
<dbReference type="Gene3D" id="2.170.260.10">
    <property type="entry name" value="paz domain"/>
    <property type="match status" value="1"/>
</dbReference>
<dbReference type="SUPFAM" id="SSF53098">
    <property type="entry name" value="Ribonuclease H-like"/>
    <property type="match status" value="1"/>
</dbReference>
<dbReference type="Pfam" id="PF08699">
    <property type="entry name" value="ArgoL1"/>
    <property type="match status" value="1"/>
</dbReference>
<dbReference type="SMART" id="SM01163">
    <property type="entry name" value="DUF1785"/>
    <property type="match status" value="1"/>
</dbReference>
<dbReference type="InterPro" id="IPR045246">
    <property type="entry name" value="Piwi_ago-like"/>
</dbReference>